<dbReference type="EMBL" id="JAXCLX010000001">
    <property type="protein sequence ID" value="MDY0871913.1"/>
    <property type="molecule type" value="Genomic_DNA"/>
</dbReference>
<evidence type="ECO:0000259" key="2">
    <source>
        <dbReference type="Pfam" id="PF14397"/>
    </source>
</evidence>
<feature type="domain" description="Alpha-L-glutamate ligase-related protein ATP-grasp" evidence="2">
    <location>
        <begin position="352"/>
        <end position="596"/>
    </location>
</feature>
<dbReference type="SUPFAM" id="SSF56059">
    <property type="entry name" value="Glutathione synthetase ATP-binding domain-like"/>
    <property type="match status" value="1"/>
</dbReference>
<reference evidence="3 4" key="1">
    <citation type="journal article" date="2013" name="Antonie Van Leeuwenhoek">
        <title>Dongia rigui sp. nov., isolated from freshwater of a large wetland in Korea.</title>
        <authorList>
            <person name="Baik K.S."/>
            <person name="Hwang Y.M."/>
            <person name="Choi J.S."/>
            <person name="Kwon J."/>
            <person name="Seong C.N."/>
        </authorList>
    </citation>
    <scope>NUCLEOTIDE SEQUENCE [LARGE SCALE GENOMIC DNA]</scope>
    <source>
        <strain evidence="3 4">04SU4-P</strain>
    </source>
</reference>
<evidence type="ECO:0000313" key="4">
    <source>
        <dbReference type="Proteomes" id="UP001271769"/>
    </source>
</evidence>
<dbReference type="RefSeq" id="WP_320500336.1">
    <property type="nucleotide sequence ID" value="NZ_JAXCLX010000001.1"/>
</dbReference>
<feature type="transmembrane region" description="Helical" evidence="1">
    <location>
        <begin position="82"/>
        <end position="102"/>
    </location>
</feature>
<accession>A0ABU5DX74</accession>
<feature type="transmembrane region" description="Helical" evidence="1">
    <location>
        <begin position="43"/>
        <end position="62"/>
    </location>
</feature>
<keyword evidence="1" id="KW-0472">Membrane</keyword>
<feature type="transmembrane region" description="Helical" evidence="1">
    <location>
        <begin position="114"/>
        <end position="132"/>
    </location>
</feature>
<keyword evidence="1" id="KW-1133">Transmembrane helix</keyword>
<dbReference type="Proteomes" id="UP001271769">
    <property type="component" value="Unassembled WGS sequence"/>
</dbReference>
<gene>
    <name evidence="3" type="ORF">SMD31_08260</name>
</gene>
<sequence>MTTRVLDPRDLIRSILFWALLIPLALIAFIGAEITHHDWVDSVNAIVYAFGAILALTLARQAGHQAQDELERDLADPFGRPFWLLVAVICLVFVFSELFGGFIEHYEQQVSPFWIGDLLCWLAAVTFTLTVARLRPRHPGSAARFITPIVPLLGLGLGLQSIDLGLDVGEPHLRHHFGLSLETYDNITDLLEFAFLQLYLLAFIGLAAEITARHALQSQIVTAETAAEPAVTLRAAQLAFTTATLTSRKFSRRRLQRAMEGLIIADGMVGMAAGIRLTRRLGPSIMRRTGKSPLRQFAEQMAFMWKFGLAPKTYYQFELFDPALGAVAGQYLQRSETKASAYKIMHKATGHRLSEKLEFHNRCLELGLPAAPVVFAATDGLPDAAFADLAELPPVDLFIKPRKGSGGRGAVKWQYAEGIFVHKDGQHLTPAALRQSVIDQSAETNMLVQKTLTNHAALADINCGTLATIRIVTCRNESGAYEVTNAAFRMPRVSGSAVDNFHAGGIASAVDITSGRLGAATDLGLSPHSGWFATHPITGAAIEGRILPRWAEARALVERAHPSFSDFAVIGWDVAILEDGPCIIEANGAPDLDIIQRTARAPLGNARLGRLMAWHVKRDLRGALLG</sequence>
<protein>
    <submittedName>
        <fullName evidence="3">Sugar-transfer associated ATP-grasp domain-containing protein</fullName>
    </submittedName>
</protein>
<evidence type="ECO:0000313" key="3">
    <source>
        <dbReference type="EMBL" id="MDY0871913.1"/>
    </source>
</evidence>
<keyword evidence="1" id="KW-0812">Transmembrane</keyword>
<comment type="caution">
    <text evidence="3">The sequence shown here is derived from an EMBL/GenBank/DDBJ whole genome shotgun (WGS) entry which is preliminary data.</text>
</comment>
<organism evidence="3 4">
    <name type="scientific">Dongia rigui</name>
    <dbReference type="NCBI Taxonomy" id="940149"/>
    <lineage>
        <taxon>Bacteria</taxon>
        <taxon>Pseudomonadati</taxon>
        <taxon>Pseudomonadota</taxon>
        <taxon>Alphaproteobacteria</taxon>
        <taxon>Rhodospirillales</taxon>
        <taxon>Dongiaceae</taxon>
        <taxon>Dongia</taxon>
    </lineage>
</organism>
<keyword evidence="4" id="KW-1185">Reference proteome</keyword>
<evidence type="ECO:0000256" key="1">
    <source>
        <dbReference type="SAM" id="Phobius"/>
    </source>
</evidence>
<dbReference type="Pfam" id="PF14397">
    <property type="entry name" value="ATPgrasp_ST"/>
    <property type="match status" value="1"/>
</dbReference>
<dbReference type="InterPro" id="IPR039523">
    <property type="entry name" value="RimK-rel_E_lig_ATP-grasp"/>
</dbReference>
<feature type="transmembrane region" description="Helical" evidence="1">
    <location>
        <begin position="12"/>
        <end position="31"/>
    </location>
</feature>
<name>A0ABU5DX74_9PROT</name>
<proteinExistence type="predicted"/>